<sequence>MNQDITTILVYVDQDILALIAISLLTPVLLMEILVQMALLVLLFNKADINVNVYLDGKDNYVKLIQMIVLKNRAFLELLAQI</sequence>
<evidence type="ECO:0000313" key="3">
    <source>
        <dbReference type="Proteomes" id="UP000837857"/>
    </source>
</evidence>
<protein>
    <submittedName>
        <fullName evidence="2">Uncharacterized protein</fullName>
    </submittedName>
</protein>
<accession>A0ABN8IZP1</accession>
<proteinExistence type="predicted"/>
<evidence type="ECO:0000256" key="1">
    <source>
        <dbReference type="SAM" id="Phobius"/>
    </source>
</evidence>
<keyword evidence="1" id="KW-0472">Membrane</keyword>
<organism evidence="2 3">
    <name type="scientific">Iphiclides podalirius</name>
    <name type="common">scarce swallowtail</name>
    <dbReference type="NCBI Taxonomy" id="110791"/>
    <lineage>
        <taxon>Eukaryota</taxon>
        <taxon>Metazoa</taxon>
        <taxon>Ecdysozoa</taxon>
        <taxon>Arthropoda</taxon>
        <taxon>Hexapoda</taxon>
        <taxon>Insecta</taxon>
        <taxon>Pterygota</taxon>
        <taxon>Neoptera</taxon>
        <taxon>Endopterygota</taxon>
        <taxon>Lepidoptera</taxon>
        <taxon>Glossata</taxon>
        <taxon>Ditrysia</taxon>
        <taxon>Papilionoidea</taxon>
        <taxon>Papilionidae</taxon>
        <taxon>Papilioninae</taxon>
        <taxon>Iphiclides</taxon>
    </lineage>
</organism>
<feature type="non-terminal residue" evidence="2">
    <location>
        <position position="1"/>
    </location>
</feature>
<keyword evidence="1" id="KW-0812">Transmembrane</keyword>
<dbReference type="EMBL" id="OW152818">
    <property type="protein sequence ID" value="CAH2071492.1"/>
    <property type="molecule type" value="Genomic_DNA"/>
</dbReference>
<name>A0ABN8IZP1_9NEOP</name>
<gene>
    <name evidence="2" type="ORF">IPOD504_LOCUS15146</name>
</gene>
<feature type="transmembrane region" description="Helical" evidence="1">
    <location>
        <begin position="16"/>
        <end position="44"/>
    </location>
</feature>
<dbReference type="Proteomes" id="UP000837857">
    <property type="component" value="Chromosome 6"/>
</dbReference>
<keyword evidence="1" id="KW-1133">Transmembrane helix</keyword>
<reference evidence="2" key="1">
    <citation type="submission" date="2022-03" db="EMBL/GenBank/DDBJ databases">
        <authorList>
            <person name="Martin H S."/>
        </authorList>
    </citation>
    <scope>NUCLEOTIDE SEQUENCE</scope>
</reference>
<keyword evidence="3" id="KW-1185">Reference proteome</keyword>
<evidence type="ECO:0000313" key="2">
    <source>
        <dbReference type="EMBL" id="CAH2071492.1"/>
    </source>
</evidence>